<proteinExistence type="inferred from homology"/>
<evidence type="ECO:0000256" key="1">
    <source>
        <dbReference type="ARBA" id="ARBA00004442"/>
    </source>
</evidence>
<reference evidence="8 9" key="1">
    <citation type="submission" date="2024-04" db="EMBL/GenBank/DDBJ databases">
        <title>Flavobacterium sp. DGU11 16S ribosomal RNA gene Genome sequencing and assembly.</title>
        <authorList>
            <person name="Park S."/>
        </authorList>
    </citation>
    <scope>NUCLEOTIDE SEQUENCE [LARGE SCALE GENOMIC DNA]</scope>
    <source>
        <strain evidence="8 9">DGU11</strain>
    </source>
</reference>
<keyword evidence="7" id="KW-0998">Cell outer membrane</keyword>
<keyword evidence="4" id="KW-1134">Transmembrane beta strand</keyword>
<comment type="similarity">
    <text evidence="2">Belongs to the outer membrane factor (OMF) (TC 1.B.17) family.</text>
</comment>
<dbReference type="SUPFAM" id="SSF56954">
    <property type="entry name" value="Outer membrane efflux proteins (OEP)"/>
    <property type="match status" value="1"/>
</dbReference>
<evidence type="ECO:0000256" key="3">
    <source>
        <dbReference type="ARBA" id="ARBA00022448"/>
    </source>
</evidence>
<accession>A0ABU9HX71</accession>
<evidence type="ECO:0000256" key="2">
    <source>
        <dbReference type="ARBA" id="ARBA00007613"/>
    </source>
</evidence>
<comment type="caution">
    <text evidence="8">The sequence shown here is derived from an EMBL/GenBank/DDBJ whole genome shotgun (WGS) entry which is preliminary data.</text>
</comment>
<keyword evidence="5" id="KW-0812">Transmembrane</keyword>
<keyword evidence="3" id="KW-0813">Transport</keyword>
<keyword evidence="6" id="KW-0472">Membrane</keyword>
<dbReference type="Gene3D" id="1.20.1600.10">
    <property type="entry name" value="Outer membrane efflux proteins (OEP)"/>
    <property type="match status" value="1"/>
</dbReference>
<evidence type="ECO:0000313" key="9">
    <source>
        <dbReference type="Proteomes" id="UP001464555"/>
    </source>
</evidence>
<evidence type="ECO:0000256" key="5">
    <source>
        <dbReference type="ARBA" id="ARBA00022692"/>
    </source>
</evidence>
<evidence type="ECO:0000256" key="7">
    <source>
        <dbReference type="ARBA" id="ARBA00023237"/>
    </source>
</evidence>
<keyword evidence="9" id="KW-1185">Reference proteome</keyword>
<dbReference type="InterPro" id="IPR003423">
    <property type="entry name" value="OMP_efflux"/>
</dbReference>
<evidence type="ECO:0000313" key="8">
    <source>
        <dbReference type="EMBL" id="MEL1244753.1"/>
    </source>
</evidence>
<sequence>MKAITLSVLFLIATFPVMAQELWTLERCLETGSANNLNFQLRQLEILSAQTTARSAVMGFLPTVSASATHSYSIGSTIDPATNNRVSSTIQSDNFSLNANMDIVNFNNFTEARRNKIAVLKATADKAATEAEYSLSILENYFTVLYTQELLKIQQNQFENAKYNLVRLKKEAELGSRPPSDLYDMQVGYAQEENSIIETAQLLYNQKLALLQLMNVTNVLPDDMVLEHLNTEEAMNKPVSDTYENALKSYPKIRSAELNEAVAAKNVIIQKNGYLPVISAFYSYSSFYYLPINQPGDVSVNPFWKQLADNKNHYVGLQLSVPLFNGLRTHRDVQLAKIERQKSTVIVEQEKIALRQAIEQETAKQQQNLVLVSKLEETRKLARKSFETTQAKFTNGIVEAIVFTSSKNQLLTTEYNLLKAKFTVQYLSLKLHFLETNRFQ</sequence>
<protein>
    <submittedName>
        <fullName evidence="8">TolC family protein</fullName>
    </submittedName>
</protein>
<dbReference type="EMBL" id="JBBYHR010000005">
    <property type="protein sequence ID" value="MEL1244753.1"/>
    <property type="molecule type" value="Genomic_DNA"/>
</dbReference>
<comment type="subcellular location">
    <subcellularLocation>
        <location evidence="1">Cell outer membrane</location>
    </subcellularLocation>
</comment>
<dbReference type="PANTHER" id="PTHR30026:SF20">
    <property type="entry name" value="OUTER MEMBRANE PROTEIN TOLC"/>
    <property type="match status" value="1"/>
</dbReference>
<dbReference type="Pfam" id="PF02321">
    <property type="entry name" value="OEP"/>
    <property type="match status" value="2"/>
</dbReference>
<dbReference type="InterPro" id="IPR051906">
    <property type="entry name" value="TolC-like"/>
</dbReference>
<dbReference type="PANTHER" id="PTHR30026">
    <property type="entry name" value="OUTER MEMBRANE PROTEIN TOLC"/>
    <property type="match status" value="1"/>
</dbReference>
<dbReference type="Proteomes" id="UP001464555">
    <property type="component" value="Unassembled WGS sequence"/>
</dbReference>
<name>A0ABU9HX71_9FLAO</name>
<organism evidence="8 9">
    <name type="scientific">Flavobacterium arundinis</name>
    <dbReference type="NCBI Taxonomy" id="3139143"/>
    <lineage>
        <taxon>Bacteria</taxon>
        <taxon>Pseudomonadati</taxon>
        <taxon>Bacteroidota</taxon>
        <taxon>Flavobacteriia</taxon>
        <taxon>Flavobacteriales</taxon>
        <taxon>Flavobacteriaceae</taxon>
        <taxon>Flavobacterium</taxon>
    </lineage>
</organism>
<evidence type="ECO:0000256" key="6">
    <source>
        <dbReference type="ARBA" id="ARBA00023136"/>
    </source>
</evidence>
<dbReference type="RefSeq" id="WP_341697069.1">
    <property type="nucleotide sequence ID" value="NZ_JBBYHR010000005.1"/>
</dbReference>
<gene>
    <name evidence="8" type="ORF">AAEO56_10815</name>
</gene>
<evidence type="ECO:0000256" key="4">
    <source>
        <dbReference type="ARBA" id="ARBA00022452"/>
    </source>
</evidence>